<dbReference type="AlphaFoldDB" id="A0A1W2TAK8"/>
<dbReference type="PANTHER" id="PTHR24148:SF64">
    <property type="entry name" value="HETEROKARYON INCOMPATIBILITY DOMAIN-CONTAINING PROTEIN"/>
    <property type="match status" value="1"/>
</dbReference>
<accession>A0A1W2TAK8</accession>
<evidence type="ECO:0000259" key="1">
    <source>
        <dbReference type="Pfam" id="PF06985"/>
    </source>
</evidence>
<dbReference type="Proteomes" id="UP000054516">
    <property type="component" value="Unassembled WGS sequence"/>
</dbReference>
<dbReference type="InterPro" id="IPR052895">
    <property type="entry name" value="HetReg/Transcr_Mod"/>
</dbReference>
<protein>
    <submittedName>
        <fullName evidence="2">Putative ankyrin and HET domain-containing protein</fullName>
    </submittedName>
</protein>
<dbReference type="EMBL" id="DF977602">
    <property type="protein sequence ID" value="GAP82411.1"/>
    <property type="molecule type" value="Genomic_DNA"/>
</dbReference>
<dbReference type="STRING" id="77044.A0A1W2TAK8"/>
<keyword evidence="3" id="KW-1185">Reference proteome</keyword>
<sequence>MSARPLPFTYKALRSGEIRLVFSAIEEDRVVWTLRTIQLHSEGLPVPIAFDALSYTWGDQSHTFPFVCNGQELRIHQNLRDALPYLARRKSPLPIWIDAVCINQSDIAEKFAQIRMMHSIYGQATQVWVWLGCGAEHSREAIRLLPEVGRAGAEMEMHKRKLDGTSPPEFTTLPPAGSPIWQSIKELMLNKWLDRLWVVQEAALARRIRVLYEHEEINWGILKKVVYHGWNLEDIINQHPAVGGYGPRNNDTIFLVRDIIQNPDPKAPWSNRLLSVLRITIDLSQCADPRDRVFGVLGFATQDQLQQLGLSEDMCVEELYTRLTHFLLSHGSTSYQNWWDILQLATATDKRPGLPSWCPDYHSWNQRSPHIRNLEEPVYLRGWPNGYCASRATSTPLPSTNVRELKVRGRIFDSVKRLYPFFPDIRRLTENITSDETIRQAYLTFRAWERPIAAHVLGPDFCKFPDDPHSELGLHQKDRLKVTVDDYWRTLVGNITKYGDYTLTYETFRSMQIILEQCVSQESTAGSATELAKARSDPWEQLYIHLPSFKLLNAIQSTLGGRRLYCTEKGRLGFGPKRTEVNDQVCVLNNANAAHLLRRASKTKRRKTFRLVGDSYYYGVMEGQIENFGTEEADIVLV</sequence>
<proteinExistence type="predicted"/>
<gene>
    <name evidence="2" type="ORF">SAMD00023353_15700020</name>
</gene>
<name>A0A1W2TAK8_ROSNE</name>
<reference evidence="2" key="1">
    <citation type="submission" date="2016-03" db="EMBL/GenBank/DDBJ databases">
        <title>Draft genome sequence of Rosellinia necatrix.</title>
        <authorList>
            <person name="Kanematsu S."/>
        </authorList>
    </citation>
    <scope>NUCLEOTIDE SEQUENCE [LARGE SCALE GENOMIC DNA]</scope>
    <source>
        <strain evidence="2">W97</strain>
    </source>
</reference>
<feature type="domain" description="Heterokaryon incompatibility" evidence="1">
    <location>
        <begin position="50"/>
        <end position="201"/>
    </location>
</feature>
<organism evidence="2">
    <name type="scientific">Rosellinia necatrix</name>
    <name type="common">White root-rot fungus</name>
    <dbReference type="NCBI Taxonomy" id="77044"/>
    <lineage>
        <taxon>Eukaryota</taxon>
        <taxon>Fungi</taxon>
        <taxon>Dikarya</taxon>
        <taxon>Ascomycota</taxon>
        <taxon>Pezizomycotina</taxon>
        <taxon>Sordariomycetes</taxon>
        <taxon>Xylariomycetidae</taxon>
        <taxon>Xylariales</taxon>
        <taxon>Xylariaceae</taxon>
        <taxon>Rosellinia</taxon>
    </lineage>
</organism>
<dbReference type="InterPro" id="IPR010730">
    <property type="entry name" value="HET"/>
</dbReference>
<dbReference type="OMA" id="SWCPDYH"/>
<evidence type="ECO:0000313" key="3">
    <source>
        <dbReference type="Proteomes" id="UP000054516"/>
    </source>
</evidence>
<dbReference type="PANTHER" id="PTHR24148">
    <property type="entry name" value="ANKYRIN REPEAT DOMAIN-CONTAINING PROTEIN 39 HOMOLOG-RELATED"/>
    <property type="match status" value="1"/>
</dbReference>
<evidence type="ECO:0000313" key="2">
    <source>
        <dbReference type="EMBL" id="GAP82411.1"/>
    </source>
</evidence>
<dbReference type="OrthoDB" id="4476201at2759"/>
<dbReference type="Pfam" id="PF26639">
    <property type="entry name" value="Het-6_barrel"/>
    <property type="match status" value="1"/>
</dbReference>
<dbReference type="Pfam" id="PF06985">
    <property type="entry name" value="HET"/>
    <property type="match status" value="1"/>
</dbReference>